<evidence type="ECO:0000313" key="9">
    <source>
        <dbReference type="Proteomes" id="UP000002297"/>
    </source>
</evidence>
<dbReference type="PANTHER" id="PTHR46091:SF3">
    <property type="entry name" value="AMINE OXIDASE DOMAIN-CONTAINING PROTEIN"/>
    <property type="match status" value="1"/>
</dbReference>
<dbReference type="RefSeq" id="WP_013187672.1">
    <property type="nucleotide sequence ID" value="NC_014230.1"/>
</dbReference>
<proteinExistence type="predicted"/>
<dbReference type="Pfam" id="PF01593">
    <property type="entry name" value="Amino_oxidase"/>
    <property type="match status" value="1"/>
</dbReference>
<dbReference type="GeneID" id="89453673"/>
<evidence type="ECO:0000256" key="5">
    <source>
        <dbReference type="ARBA" id="ARBA00023027"/>
    </source>
</evidence>
<dbReference type="InterPro" id="IPR052206">
    <property type="entry name" value="Retinol_saturase"/>
</dbReference>
<dbReference type="STRING" id="216432.CA2559_09643"/>
<evidence type="ECO:0000256" key="4">
    <source>
        <dbReference type="ARBA" id="ARBA00022857"/>
    </source>
</evidence>
<keyword evidence="5" id="KW-0520">NAD</keyword>
<feature type="transmembrane region" description="Helical" evidence="6">
    <location>
        <begin position="496"/>
        <end position="516"/>
    </location>
</feature>
<dbReference type="InterPro" id="IPR036188">
    <property type="entry name" value="FAD/NAD-bd_sf"/>
</dbReference>
<sequence>MRQKNYKPFSTTEDFSNIDHIIIGSGIGSLTTAVWLAKSGKKVIVLERHYVPGGFTHSFKRKHGFKWDVGVHYVGNVGPNDSLKPFFDYLTQGKLDWEYMGDVYDVAHIDGMVYKFKAGKDQFINQMISYFPQEAQAIKQYIKLVENANKRSSAYFFEKVFEPILQKTLGKIIKSRFKRYAKPTTFETISKLTSNKRLIAVLCAQCGDYGLPPKQSSFAAHALIVGHFLNGGYYPKGGSEQISLKTIDTLNELGSKVYINAEVSKIVISNNKVTGVIVNNTFLPSKSIISGVGISNTVNHLLKGQDNKLSAINFKAIKPSIAHMCLYVGLTKTSEELNLPKHNIWWYDNDNIDAILNDTPLDEVSDKFAYVSFPSSKDPLWEDYNPNTSSIQAISFANYKWFKEFEEEPWKKRSVKYDSLKQEFETKMLEKLYLLYPQIKGNVLVTEVSTPLSTKHFSNYKHGEIYGLDHSPKRFLESDIRPKTKIKGLYLTGQDVTVVGVGGAMMAGVLCATTILKMNSWKNFREMGRFKNKKD</sequence>
<dbReference type="OrthoDB" id="9789960at2"/>
<dbReference type="GO" id="GO:0016491">
    <property type="term" value="F:oxidoreductase activity"/>
    <property type="evidence" value="ECO:0007669"/>
    <property type="project" value="InterPro"/>
</dbReference>
<dbReference type="SUPFAM" id="SSF51905">
    <property type="entry name" value="FAD/NAD(P)-binding domain"/>
    <property type="match status" value="1"/>
</dbReference>
<dbReference type="HOGENOM" id="CLU_019722_1_0_10"/>
<accession>A3U901</accession>
<dbReference type="eggNOG" id="COG1233">
    <property type="taxonomic scope" value="Bacteria"/>
</dbReference>
<feature type="domain" description="Amine oxidase" evidence="7">
    <location>
        <begin position="30"/>
        <end position="516"/>
    </location>
</feature>
<keyword evidence="6" id="KW-0472">Membrane</keyword>
<keyword evidence="2" id="KW-0732">Signal</keyword>
<keyword evidence="1" id="KW-0285">Flavoprotein</keyword>
<evidence type="ECO:0000259" key="7">
    <source>
        <dbReference type="Pfam" id="PF01593"/>
    </source>
</evidence>
<gene>
    <name evidence="8" type="ordered locus">CA2559_09643</name>
</gene>
<evidence type="ECO:0000313" key="8">
    <source>
        <dbReference type="EMBL" id="EAP86287.1"/>
    </source>
</evidence>
<keyword evidence="4" id="KW-0521">NADP</keyword>
<dbReference type="Gene3D" id="3.50.50.60">
    <property type="entry name" value="FAD/NAD(P)-binding domain"/>
    <property type="match status" value="2"/>
</dbReference>
<dbReference type="EMBL" id="CP002046">
    <property type="protein sequence ID" value="EAP86287.1"/>
    <property type="molecule type" value="Genomic_DNA"/>
</dbReference>
<dbReference type="KEGG" id="cat:CA2559_09643"/>
<evidence type="ECO:0000256" key="1">
    <source>
        <dbReference type="ARBA" id="ARBA00022630"/>
    </source>
</evidence>
<keyword evidence="6" id="KW-1133">Transmembrane helix</keyword>
<keyword evidence="6" id="KW-0812">Transmembrane</keyword>
<protein>
    <recommendedName>
        <fullName evidence="7">Amine oxidase domain-containing protein</fullName>
    </recommendedName>
</protein>
<name>A3U901_CROAH</name>
<evidence type="ECO:0000256" key="3">
    <source>
        <dbReference type="ARBA" id="ARBA00022827"/>
    </source>
</evidence>
<dbReference type="InterPro" id="IPR002937">
    <property type="entry name" value="Amino_oxidase"/>
</dbReference>
<evidence type="ECO:0000256" key="2">
    <source>
        <dbReference type="ARBA" id="ARBA00022729"/>
    </source>
</evidence>
<evidence type="ECO:0000256" key="6">
    <source>
        <dbReference type="SAM" id="Phobius"/>
    </source>
</evidence>
<dbReference type="Proteomes" id="UP000002297">
    <property type="component" value="Chromosome"/>
</dbReference>
<dbReference type="PANTHER" id="PTHR46091">
    <property type="entry name" value="BLR7054 PROTEIN"/>
    <property type="match status" value="1"/>
</dbReference>
<keyword evidence="9" id="KW-1185">Reference proteome</keyword>
<dbReference type="AlphaFoldDB" id="A3U901"/>
<reference evidence="8 9" key="1">
    <citation type="journal article" date="2010" name="J. Bacteriol.">
        <title>The complete genome sequence of Croceibacter atlanticus HTCC2559T.</title>
        <authorList>
            <person name="Oh H.M."/>
            <person name="Kang I."/>
            <person name="Ferriera S."/>
            <person name="Giovannoni S.J."/>
            <person name="Cho J.C."/>
        </authorList>
    </citation>
    <scope>NUCLEOTIDE SEQUENCE [LARGE SCALE GENOMIC DNA]</scope>
    <source>
        <strain evidence="9">ATCC BAA-628 / HTCC2559 / KCTC 12090</strain>
    </source>
</reference>
<keyword evidence="3" id="KW-0274">FAD</keyword>
<organism evidence="8 9">
    <name type="scientific">Croceibacter atlanticus (strain ATCC BAA-628 / JCM 21780 / CIP 108009 / IAM 15332 / KCTC 12090 / HTCC2559)</name>
    <dbReference type="NCBI Taxonomy" id="216432"/>
    <lineage>
        <taxon>Bacteria</taxon>
        <taxon>Pseudomonadati</taxon>
        <taxon>Bacteroidota</taxon>
        <taxon>Flavobacteriia</taxon>
        <taxon>Flavobacteriales</taxon>
        <taxon>Flavobacteriaceae</taxon>
        <taxon>Croceibacter</taxon>
    </lineage>
</organism>